<dbReference type="GO" id="GO:0051301">
    <property type="term" value="P:cell division"/>
    <property type="evidence" value="ECO:0007669"/>
    <property type="project" value="UniProtKB-KW"/>
</dbReference>
<evidence type="ECO:0000256" key="8">
    <source>
        <dbReference type="ARBA" id="ARBA00023242"/>
    </source>
</evidence>
<organism evidence="14 15">
    <name type="scientific">Jaapia argillacea MUCL 33604</name>
    <dbReference type="NCBI Taxonomy" id="933084"/>
    <lineage>
        <taxon>Eukaryota</taxon>
        <taxon>Fungi</taxon>
        <taxon>Dikarya</taxon>
        <taxon>Basidiomycota</taxon>
        <taxon>Agaricomycotina</taxon>
        <taxon>Agaricomycetes</taxon>
        <taxon>Agaricomycetidae</taxon>
        <taxon>Jaapiales</taxon>
        <taxon>Jaapiaceae</taxon>
        <taxon>Jaapia</taxon>
    </lineage>
</organism>
<dbReference type="Gene3D" id="1.10.418.60">
    <property type="entry name" value="Ncd80 complex, Nuf2 subunit"/>
    <property type="match status" value="1"/>
</dbReference>
<name>A0A067Q316_9AGAM</name>
<evidence type="ECO:0000256" key="3">
    <source>
        <dbReference type="ARBA" id="ARBA00005498"/>
    </source>
</evidence>
<dbReference type="Pfam" id="PF03800">
    <property type="entry name" value="Nuf2"/>
    <property type="match status" value="1"/>
</dbReference>
<evidence type="ECO:0000256" key="6">
    <source>
        <dbReference type="ARBA" id="ARBA00022776"/>
    </source>
</evidence>
<dbReference type="InParanoid" id="A0A067Q316"/>
<feature type="domain" description="Kinetochore protein Nuf2 N-terminal" evidence="12">
    <location>
        <begin position="5"/>
        <end position="134"/>
    </location>
</feature>
<dbReference type="GO" id="GO:0005634">
    <property type="term" value="C:nucleus"/>
    <property type="evidence" value="ECO:0007669"/>
    <property type="project" value="UniProtKB-SubCell"/>
</dbReference>
<reference evidence="15" key="1">
    <citation type="journal article" date="2014" name="Proc. Natl. Acad. Sci. U.S.A.">
        <title>Extensive sampling of basidiomycete genomes demonstrates inadequacy of the white-rot/brown-rot paradigm for wood decay fungi.</title>
        <authorList>
            <person name="Riley R."/>
            <person name="Salamov A.A."/>
            <person name="Brown D.W."/>
            <person name="Nagy L.G."/>
            <person name="Floudas D."/>
            <person name="Held B.W."/>
            <person name="Levasseur A."/>
            <person name="Lombard V."/>
            <person name="Morin E."/>
            <person name="Otillar R."/>
            <person name="Lindquist E.A."/>
            <person name="Sun H."/>
            <person name="LaButti K.M."/>
            <person name="Schmutz J."/>
            <person name="Jabbour D."/>
            <person name="Luo H."/>
            <person name="Baker S.E."/>
            <person name="Pisabarro A.G."/>
            <person name="Walton J.D."/>
            <person name="Blanchette R.A."/>
            <person name="Henrissat B."/>
            <person name="Martin F."/>
            <person name="Cullen D."/>
            <person name="Hibbett D.S."/>
            <person name="Grigoriev I.V."/>
        </authorList>
    </citation>
    <scope>NUCLEOTIDE SEQUENCE [LARGE SCALE GENOMIC DNA]</scope>
    <source>
        <strain evidence="15">MUCL 33604</strain>
    </source>
</reference>
<dbReference type="GO" id="GO:0031262">
    <property type="term" value="C:Ndc80 complex"/>
    <property type="evidence" value="ECO:0007669"/>
    <property type="project" value="InterPro"/>
</dbReference>
<dbReference type="InterPro" id="IPR038275">
    <property type="entry name" value="Nuf2_N_sf"/>
</dbReference>
<evidence type="ECO:0000313" key="14">
    <source>
        <dbReference type="EMBL" id="KDQ60560.1"/>
    </source>
</evidence>
<keyword evidence="10" id="KW-0137">Centromere</keyword>
<dbReference type="AlphaFoldDB" id="A0A067Q316"/>
<sequence length="446" mass="51312">MKEQFWFPTMSIPEIIGALSGWGLAVSHEQITKPSPEFVFTIYTSCLQQVTSITEDTLSEAIQTALATLDDRNGDIYSYSLAHNVIIYHITRFATAAKIPSFSSRDVTFPEPERTRDNLSAFVNFVKFSEQCSQFLNGARSKDGEVMQERESLALRIQERRSKLDALKAQRALDEPKCEELKRERADITAKLIQYKEFNTNQVKASEKLKAEKGDLLRRRENLISEVARVSDAIASTRSRIVQSPERIKTNISSMNLTAVDSKRILASNEAKARDLREKVAALADIENDFRACGDQLKGIAKEVQAIETSQKQLDDIKDTLYNKKVEKNDLEMRYERVRQQLLNAQDKLERAQKHSEEKRIASQQTIDRLKKEYEEMALERRDNDKQVEELRKEANETERSMADHLKQNETELGELLNEYWELRQATEVYMETLADRLGMRVSSNS</sequence>
<comment type="subcellular location">
    <subcellularLocation>
        <location evidence="2">Chromosome</location>
        <location evidence="2">Centromere</location>
    </subcellularLocation>
    <subcellularLocation>
        <location evidence="1">Nucleus</location>
    </subcellularLocation>
</comment>
<dbReference type="STRING" id="933084.A0A067Q316"/>
<keyword evidence="7 11" id="KW-0175">Coiled coil</keyword>
<accession>A0A067Q316</accession>
<evidence type="ECO:0000256" key="4">
    <source>
        <dbReference type="ARBA" id="ARBA00022454"/>
    </source>
</evidence>
<evidence type="ECO:0000256" key="5">
    <source>
        <dbReference type="ARBA" id="ARBA00022618"/>
    </source>
</evidence>
<dbReference type="InterPro" id="IPR041112">
    <property type="entry name" value="Nuf2_DHR10-like"/>
</dbReference>
<dbReference type="HOGENOM" id="CLU_025461_1_0_1"/>
<evidence type="ECO:0000259" key="12">
    <source>
        <dbReference type="Pfam" id="PF03800"/>
    </source>
</evidence>
<keyword evidence="9" id="KW-0131">Cell cycle</keyword>
<keyword evidence="6" id="KW-0498">Mitosis</keyword>
<proteinExistence type="inferred from homology"/>
<dbReference type="OrthoDB" id="8194677at2759"/>
<protein>
    <submittedName>
        <fullName evidence="14">Uncharacterized protein</fullName>
    </submittedName>
</protein>
<evidence type="ECO:0000256" key="1">
    <source>
        <dbReference type="ARBA" id="ARBA00004123"/>
    </source>
</evidence>
<evidence type="ECO:0000259" key="13">
    <source>
        <dbReference type="Pfam" id="PF18595"/>
    </source>
</evidence>
<evidence type="ECO:0000256" key="11">
    <source>
        <dbReference type="SAM" id="Coils"/>
    </source>
</evidence>
<dbReference type="FunCoup" id="A0A067Q316">
    <property type="interactions" value="74"/>
</dbReference>
<dbReference type="InterPro" id="IPR005549">
    <property type="entry name" value="Kinetochore_Nuf2_N"/>
</dbReference>
<comment type="similarity">
    <text evidence="3">Belongs to the NUF2 family.</text>
</comment>
<feature type="domain" description="Nuf2 DHR10-like" evidence="13">
    <location>
        <begin position="259"/>
        <end position="371"/>
    </location>
</feature>
<feature type="coiled-coil region" evidence="11">
    <location>
        <begin position="328"/>
        <end position="426"/>
    </location>
</feature>
<dbReference type="EMBL" id="KL197713">
    <property type="protein sequence ID" value="KDQ60560.1"/>
    <property type="molecule type" value="Genomic_DNA"/>
</dbReference>
<keyword evidence="15" id="KW-1185">Reference proteome</keyword>
<evidence type="ECO:0000256" key="2">
    <source>
        <dbReference type="ARBA" id="ARBA00004584"/>
    </source>
</evidence>
<evidence type="ECO:0000256" key="7">
    <source>
        <dbReference type="ARBA" id="ARBA00023054"/>
    </source>
</evidence>
<evidence type="ECO:0000256" key="10">
    <source>
        <dbReference type="ARBA" id="ARBA00023328"/>
    </source>
</evidence>
<evidence type="ECO:0000256" key="9">
    <source>
        <dbReference type="ARBA" id="ARBA00023306"/>
    </source>
</evidence>
<evidence type="ECO:0000313" key="15">
    <source>
        <dbReference type="Proteomes" id="UP000027265"/>
    </source>
</evidence>
<keyword evidence="4" id="KW-0158">Chromosome</keyword>
<keyword evidence="5" id="KW-0132">Cell division</keyword>
<dbReference type="Pfam" id="PF18595">
    <property type="entry name" value="Nuf2_DHR10-like"/>
    <property type="match status" value="1"/>
</dbReference>
<dbReference type="Proteomes" id="UP000027265">
    <property type="component" value="Unassembled WGS sequence"/>
</dbReference>
<keyword evidence="8" id="KW-0539">Nucleus</keyword>
<gene>
    <name evidence="14" type="ORF">JAAARDRAFT_553066</name>
</gene>